<sequence length="536" mass="60594">MSVWFITPSSPPPLARLANDSASSRRDLHMENLIDSVFKQRECKAHNRPICPECEFGCKKCSQYQVQATHEAPEVNGNSTNHETEAIITSLEAEEGEQIFVTTDTTDAVPFSWSHRDIDDSRLESLTRATEFDELMSISCTFKWDPRFIPQWDEQVQGVKVWDEADKFRYIKFKAPTPLAPDKIRLNYCEHCQLTWLTGTLDEHAQCHPAHDTLSVAEASPRLLEQRSIIVYIDGEKGVEHNEQGSGIARLGMYFGKDSKYNHSQPMYLIGDSNTRRCAEIHAARHVLTIVKNEIIPDRKAACEDAEKSLINGKKEDAGESLVNGKKPSPKHGSRSKPKNKKNGRSKKANKESNDRHQSADGLFAAPPTPEYDRARVEATPANQVPKAYHVERPFDTVEPGQPPAQANQGSEEDSICTSHTPEANSLVSRNYNNNDFRLIIATHSKELIDLFCNHIAQWKYDTERKEYRRRDRKTKKGTKKGEAVRSSDIIADVQNELDRMAAGVSNDVRVAVNWYHIPGKMNQEARKLADPTSEM</sequence>
<feature type="region of interest" description="Disordered" evidence="1">
    <location>
        <begin position="466"/>
        <end position="486"/>
    </location>
</feature>
<feature type="region of interest" description="Disordered" evidence="1">
    <location>
        <begin position="314"/>
        <end position="369"/>
    </location>
</feature>
<gene>
    <name evidence="2" type="ORF">KHLLAP_LOCUS3860</name>
</gene>
<feature type="compositionally biased region" description="Polar residues" evidence="1">
    <location>
        <begin position="405"/>
        <end position="420"/>
    </location>
</feature>
<proteinExistence type="predicted"/>
<reference evidence="2" key="1">
    <citation type="submission" date="2023-10" db="EMBL/GenBank/DDBJ databases">
        <authorList>
            <person name="Hackl T."/>
        </authorList>
    </citation>
    <scope>NUCLEOTIDE SEQUENCE</scope>
</reference>
<name>A0AAI8VED2_9PEZI</name>
<evidence type="ECO:0000313" key="3">
    <source>
        <dbReference type="Proteomes" id="UP001295740"/>
    </source>
</evidence>
<feature type="region of interest" description="Disordered" evidence="1">
    <location>
        <begin position="395"/>
        <end position="420"/>
    </location>
</feature>
<protein>
    <submittedName>
        <fullName evidence="2">Uu.00g107860.m01.CDS01</fullName>
    </submittedName>
</protein>
<dbReference type="EMBL" id="CAUWAG010000006">
    <property type="protein sequence ID" value="CAJ2503392.1"/>
    <property type="molecule type" value="Genomic_DNA"/>
</dbReference>
<feature type="compositionally biased region" description="Basic residues" evidence="1">
    <location>
        <begin position="328"/>
        <end position="348"/>
    </location>
</feature>
<keyword evidence="3" id="KW-1185">Reference proteome</keyword>
<accession>A0AAI8VED2</accession>
<evidence type="ECO:0000256" key="1">
    <source>
        <dbReference type="SAM" id="MobiDB-lite"/>
    </source>
</evidence>
<dbReference type="AlphaFoldDB" id="A0AAI8VED2"/>
<comment type="caution">
    <text evidence="2">The sequence shown here is derived from an EMBL/GenBank/DDBJ whole genome shotgun (WGS) entry which is preliminary data.</text>
</comment>
<feature type="compositionally biased region" description="Basic and acidic residues" evidence="1">
    <location>
        <begin position="349"/>
        <end position="359"/>
    </location>
</feature>
<evidence type="ECO:0000313" key="2">
    <source>
        <dbReference type="EMBL" id="CAJ2503392.1"/>
    </source>
</evidence>
<dbReference type="Proteomes" id="UP001295740">
    <property type="component" value="Unassembled WGS sequence"/>
</dbReference>
<organism evidence="2 3">
    <name type="scientific">Anthostomella pinea</name>
    <dbReference type="NCBI Taxonomy" id="933095"/>
    <lineage>
        <taxon>Eukaryota</taxon>
        <taxon>Fungi</taxon>
        <taxon>Dikarya</taxon>
        <taxon>Ascomycota</taxon>
        <taxon>Pezizomycotina</taxon>
        <taxon>Sordariomycetes</taxon>
        <taxon>Xylariomycetidae</taxon>
        <taxon>Xylariales</taxon>
        <taxon>Xylariaceae</taxon>
        <taxon>Anthostomella</taxon>
    </lineage>
</organism>